<sequence>MHDGPSSRGFTGQPDGTAAHLLAVWWAAHCPVHEPPGPPPWPPPLLKRARCASLDTGRSSSRSCWR</sequence>
<evidence type="ECO:0000313" key="1">
    <source>
        <dbReference type="EMBL" id="AKJ06782.1"/>
    </source>
</evidence>
<dbReference type="EMBL" id="CP011509">
    <property type="protein sequence ID" value="AKJ06782.1"/>
    <property type="molecule type" value="Genomic_DNA"/>
</dbReference>
<name>A0AAC8TI05_9BACT</name>
<protein>
    <submittedName>
        <fullName evidence="1">Uncharacterized protein</fullName>
    </submittedName>
</protein>
<evidence type="ECO:0000313" key="2">
    <source>
        <dbReference type="Proteomes" id="UP000035579"/>
    </source>
</evidence>
<accession>A0AAC8TI05</accession>
<organism evidence="1 2">
    <name type="scientific">Archangium gephyra</name>
    <dbReference type="NCBI Taxonomy" id="48"/>
    <lineage>
        <taxon>Bacteria</taxon>
        <taxon>Pseudomonadati</taxon>
        <taxon>Myxococcota</taxon>
        <taxon>Myxococcia</taxon>
        <taxon>Myxococcales</taxon>
        <taxon>Cystobacterineae</taxon>
        <taxon>Archangiaceae</taxon>
        <taxon>Archangium</taxon>
    </lineage>
</organism>
<reference evidence="1 2" key="1">
    <citation type="submission" date="2015-05" db="EMBL/GenBank/DDBJ databases">
        <title>Genome assembly of Archangium gephyra DSM 2261.</title>
        <authorList>
            <person name="Sharma G."/>
            <person name="Subramanian S."/>
        </authorList>
    </citation>
    <scope>NUCLEOTIDE SEQUENCE [LARGE SCALE GENOMIC DNA]</scope>
    <source>
        <strain evidence="1 2">DSM 2261</strain>
    </source>
</reference>
<gene>
    <name evidence="1" type="ORF">AA314_08408</name>
</gene>
<dbReference type="Proteomes" id="UP000035579">
    <property type="component" value="Chromosome"/>
</dbReference>
<dbReference type="KEGG" id="age:AA314_08408"/>
<proteinExistence type="predicted"/>
<dbReference type="AlphaFoldDB" id="A0AAC8TI05"/>